<keyword evidence="2" id="KW-1185">Reference proteome</keyword>
<name>D0L0B3_HALNC</name>
<dbReference type="KEGG" id="hna:Hneap_1301"/>
<accession>D0L0B3</accession>
<dbReference type="EMBL" id="CP001801">
    <property type="protein sequence ID" value="ACX96136.1"/>
    <property type="molecule type" value="Genomic_DNA"/>
</dbReference>
<dbReference type="Proteomes" id="UP000009102">
    <property type="component" value="Chromosome"/>
</dbReference>
<dbReference type="eggNOG" id="COG3151">
    <property type="taxonomic scope" value="Bacteria"/>
</dbReference>
<dbReference type="STRING" id="555778.Hneap_1301"/>
<evidence type="ECO:0000313" key="1">
    <source>
        <dbReference type="EMBL" id="ACX96136.1"/>
    </source>
</evidence>
<dbReference type="AlphaFoldDB" id="D0L0B3"/>
<protein>
    <submittedName>
        <fullName evidence="1">Uncharacterized protein</fullName>
    </submittedName>
</protein>
<dbReference type="InterPro" id="IPR009659">
    <property type="entry name" value="DUF1249"/>
</dbReference>
<organism evidence="1 2">
    <name type="scientific">Halothiobacillus neapolitanus (strain ATCC 23641 / DSM 15147 / CIP 104769 / NCIMB 8539 / c2)</name>
    <name type="common">Thiobacillus neapolitanus</name>
    <dbReference type="NCBI Taxonomy" id="555778"/>
    <lineage>
        <taxon>Bacteria</taxon>
        <taxon>Pseudomonadati</taxon>
        <taxon>Pseudomonadota</taxon>
        <taxon>Gammaproteobacteria</taxon>
        <taxon>Chromatiales</taxon>
        <taxon>Halothiobacillaceae</taxon>
        <taxon>Halothiobacillus</taxon>
    </lineage>
</organism>
<dbReference type="HOGENOM" id="CLU_116657_0_0_6"/>
<sequence>MDAYEQNYILMRRLFGDLKHLKSGDECPWNANITSKIIAKSKFTLDVQFTDQLVVGNKNRPLKLKVRVYHDARTAELLDPVHRNQCLQELTSKCTEQQFKRNRLLKNWLIKQVNILSGGYNLSMPE</sequence>
<evidence type="ECO:0000313" key="2">
    <source>
        <dbReference type="Proteomes" id="UP000009102"/>
    </source>
</evidence>
<proteinExistence type="predicted"/>
<dbReference type="Pfam" id="PF06853">
    <property type="entry name" value="DUF1249"/>
    <property type="match status" value="1"/>
</dbReference>
<gene>
    <name evidence="1" type="ordered locus">Hneap_1301</name>
</gene>
<reference evidence="1 2" key="1">
    <citation type="submission" date="2009-10" db="EMBL/GenBank/DDBJ databases">
        <title>Complete sequence of Halothiobacillus neapolitanus c2.</title>
        <authorList>
            <consortium name="US DOE Joint Genome Institute"/>
            <person name="Lucas S."/>
            <person name="Copeland A."/>
            <person name="Lapidus A."/>
            <person name="Glavina del Rio T."/>
            <person name="Tice H."/>
            <person name="Bruce D."/>
            <person name="Goodwin L."/>
            <person name="Pitluck S."/>
            <person name="Davenport K."/>
            <person name="Brettin T."/>
            <person name="Detter J.C."/>
            <person name="Han C."/>
            <person name="Tapia R."/>
            <person name="Larimer F."/>
            <person name="Land M."/>
            <person name="Hauser L."/>
            <person name="Kyrpides N."/>
            <person name="Mikhailova N."/>
            <person name="Kerfeld C."/>
            <person name="Cannon G."/>
            <person name="Heinhort S."/>
        </authorList>
    </citation>
    <scope>NUCLEOTIDE SEQUENCE [LARGE SCALE GENOMIC DNA]</scope>
    <source>
        <strain evidence="2">ATCC 23641 / c2</strain>
    </source>
</reference>